<feature type="region of interest" description="Disordered" evidence="1">
    <location>
        <begin position="126"/>
        <end position="155"/>
    </location>
</feature>
<reference evidence="2 3" key="1">
    <citation type="journal article" date="2016" name="BMC Genomics">
        <title>Comparative genomics reveals Cyclospora cayetanensis possesses coccidia-like metabolism and invasion components but unique surface antigens.</title>
        <authorList>
            <person name="Liu S."/>
            <person name="Wang L."/>
            <person name="Zheng H."/>
            <person name="Xu Z."/>
            <person name="Roellig D.M."/>
            <person name="Li N."/>
            <person name="Frace M.A."/>
            <person name="Tang K."/>
            <person name="Arrowood M.J."/>
            <person name="Moss D.M."/>
            <person name="Zhang L."/>
            <person name="Feng Y."/>
            <person name="Xiao L."/>
        </authorList>
    </citation>
    <scope>NUCLEOTIDE SEQUENCE [LARGE SCALE GENOMIC DNA]</scope>
    <source>
        <strain evidence="2 3">CHN_HEN01</strain>
    </source>
</reference>
<proteinExistence type="predicted"/>
<evidence type="ECO:0000256" key="1">
    <source>
        <dbReference type="SAM" id="MobiDB-lite"/>
    </source>
</evidence>
<organism evidence="2 3">
    <name type="scientific">Cyclospora cayetanensis</name>
    <dbReference type="NCBI Taxonomy" id="88456"/>
    <lineage>
        <taxon>Eukaryota</taxon>
        <taxon>Sar</taxon>
        <taxon>Alveolata</taxon>
        <taxon>Apicomplexa</taxon>
        <taxon>Conoidasida</taxon>
        <taxon>Coccidia</taxon>
        <taxon>Eucoccidiorida</taxon>
        <taxon>Eimeriorina</taxon>
        <taxon>Eimeriidae</taxon>
        <taxon>Cyclospora</taxon>
    </lineage>
</organism>
<dbReference type="VEuPathDB" id="ToxoDB:cyc_08888"/>
<accession>A0A1D3D2Y6</accession>
<dbReference type="EMBL" id="JROU02000972">
    <property type="protein sequence ID" value="OEH77819.1"/>
    <property type="molecule type" value="Genomic_DNA"/>
</dbReference>
<protein>
    <submittedName>
        <fullName evidence="2">Uncharacterized protein</fullName>
    </submittedName>
</protein>
<gene>
    <name evidence="2" type="ORF">cyc_08888</name>
</gene>
<dbReference type="Proteomes" id="UP000095192">
    <property type="component" value="Unassembled WGS sequence"/>
</dbReference>
<dbReference type="AlphaFoldDB" id="A0A1D3D2Y6"/>
<name>A0A1D3D2Y6_9EIME</name>
<evidence type="ECO:0000313" key="2">
    <source>
        <dbReference type="EMBL" id="OEH77819.1"/>
    </source>
</evidence>
<evidence type="ECO:0000313" key="3">
    <source>
        <dbReference type="Proteomes" id="UP000095192"/>
    </source>
</evidence>
<keyword evidence="3" id="KW-1185">Reference proteome</keyword>
<feature type="compositionally biased region" description="Basic and acidic residues" evidence="1">
    <location>
        <begin position="135"/>
        <end position="155"/>
    </location>
</feature>
<dbReference type="InParanoid" id="A0A1D3D2Y6"/>
<sequence length="295" mass="32374">MKATSTEALGGLADRAAAENMLEEKENTDISVAQKAEAVAEKELSQIRAADKRAEEREEEFAQQRISEEEDLVKHEEQLAKSLVAEEKKLSDTLEEELSVLEAEVGATKADEKDAEAHLDAVISEANGSLTSAEAAERVEKADEQAEKEKANIKKHQAERVAGIVRHLANEGTEKLDGIVESAEENEEPVVTDSIGEVEAKVLTSLRETEEEELQPAAKELATNQEDDSVGGIKKVGQELLRRISPSTSEAHTPNPEEGNDDVPDLWFGSEGQDQTDEGQKENKENLAWWQHMLG</sequence>
<comment type="caution">
    <text evidence="2">The sequence shown here is derived from an EMBL/GenBank/DDBJ whole genome shotgun (WGS) entry which is preliminary data.</text>
</comment>
<feature type="region of interest" description="Disordered" evidence="1">
    <location>
        <begin position="207"/>
        <end position="295"/>
    </location>
</feature>